<dbReference type="OMA" id="FDTFWLK"/>
<sequence length="623" mass="69687">MRLPSSYKVALCFPWLLLTQLLLFLFACSLGAAEPMLDCREVGLFRLQAQGAAAPNTTIPEVTNGNTNATCLLHSGAAVVALLGSPQGRFLSPLRDPVRLAAPHTSSVATESGKNRVASFFLRIPQFVSRLCAYPWADPVAVERLFFQRQLRVAFEINVSAGGMTSRNQLLSWAVFDHIRATSFAPTAELVEERENASTREFWLSCNFDNVLETYRSVSKRSSFISRMINNGGIGVLLSVFFGGIGYANTISNMARDNGEASSGILTATEGEMMYVFEELGPNSRNSLWLPSWVAAWLGTRPMASTETLLRGTEGRPQFVYEVQLPVATPVCLRLAPVHNKELSLHVEEVLVFDTFWLKCILLLCLIWFLQPWVEDVPAFQVLLAGVGGIIVLVGFLLIFMFRKLQNMTLGKIGLLALATMGGFSALAESLLSAYAAFLYAYFNYYDKSGLLFNPTCVLLLIGLACGFFAKFFWSSYLFSLTRWTLRWIQVGVITCAAMQNREATFLFLLMAFVFYPSRLFRFVLWCSRSYGLENRENEPQESFPSFARREVAYAQPLCVEGFIGGSRVLSSEEKLRLYDALGNEYTQRALAHLADSVKEDPRRYASRLKNPKEVISWAQHCK</sequence>
<accession>A0A422NMG7</accession>
<protein>
    <recommendedName>
        <fullName evidence="5">Transmembrane protein</fullName>
    </recommendedName>
</protein>
<keyword evidence="4" id="KW-1185">Reference proteome</keyword>
<name>A0A422NMG7_TRYRA</name>
<feature type="transmembrane region" description="Helical" evidence="1">
    <location>
        <begin position="414"/>
        <end position="440"/>
    </location>
</feature>
<feature type="transmembrane region" description="Helical" evidence="1">
    <location>
        <begin position="506"/>
        <end position="527"/>
    </location>
</feature>
<feature type="chain" id="PRO_5019280969" description="Transmembrane protein" evidence="2">
    <location>
        <begin position="34"/>
        <end position="623"/>
    </location>
</feature>
<evidence type="ECO:0000313" key="4">
    <source>
        <dbReference type="Proteomes" id="UP000283634"/>
    </source>
</evidence>
<dbReference type="PROSITE" id="PS51257">
    <property type="entry name" value="PROKAR_LIPOPROTEIN"/>
    <property type="match status" value="1"/>
</dbReference>
<feature type="transmembrane region" description="Helical" evidence="1">
    <location>
        <begin position="382"/>
        <end position="402"/>
    </location>
</feature>
<feature type="transmembrane region" description="Helical" evidence="1">
    <location>
        <begin position="452"/>
        <end position="474"/>
    </location>
</feature>
<dbReference type="RefSeq" id="XP_029239405.1">
    <property type="nucleotide sequence ID" value="XM_029380594.1"/>
</dbReference>
<dbReference type="EMBL" id="MKGL01000103">
    <property type="protein sequence ID" value="RNF06692.1"/>
    <property type="molecule type" value="Genomic_DNA"/>
</dbReference>
<proteinExistence type="predicted"/>
<feature type="signal peptide" evidence="2">
    <location>
        <begin position="1"/>
        <end position="33"/>
    </location>
</feature>
<evidence type="ECO:0000256" key="1">
    <source>
        <dbReference type="SAM" id="Phobius"/>
    </source>
</evidence>
<keyword evidence="2" id="KW-0732">Signal</keyword>
<feature type="transmembrane region" description="Helical" evidence="1">
    <location>
        <begin position="350"/>
        <end position="370"/>
    </location>
</feature>
<gene>
    <name evidence="3" type="ORF">TraAM80_03640</name>
</gene>
<keyword evidence="1" id="KW-0472">Membrane</keyword>
<dbReference type="Proteomes" id="UP000283634">
    <property type="component" value="Unassembled WGS sequence"/>
</dbReference>
<reference evidence="3 4" key="1">
    <citation type="journal article" date="2018" name="BMC Genomics">
        <title>Genomic comparison of Trypanosoma conorhini and Trypanosoma rangeli to Trypanosoma cruzi strains of high and low virulence.</title>
        <authorList>
            <person name="Bradwell K.R."/>
            <person name="Koparde V.N."/>
            <person name="Matveyev A.V."/>
            <person name="Serrano M.G."/>
            <person name="Alves J.M."/>
            <person name="Parikh H."/>
            <person name="Huang B."/>
            <person name="Lee V."/>
            <person name="Espinosa-Alvarez O."/>
            <person name="Ortiz P.A."/>
            <person name="Costa-Martins A.G."/>
            <person name="Teixeira M.M."/>
            <person name="Buck G.A."/>
        </authorList>
    </citation>
    <scope>NUCLEOTIDE SEQUENCE [LARGE SCALE GENOMIC DNA]</scope>
    <source>
        <strain evidence="3 4">AM80</strain>
    </source>
</reference>
<dbReference type="AlphaFoldDB" id="A0A422NMG7"/>
<organism evidence="3 4">
    <name type="scientific">Trypanosoma rangeli</name>
    <dbReference type="NCBI Taxonomy" id="5698"/>
    <lineage>
        <taxon>Eukaryota</taxon>
        <taxon>Discoba</taxon>
        <taxon>Euglenozoa</taxon>
        <taxon>Kinetoplastea</taxon>
        <taxon>Metakinetoplastina</taxon>
        <taxon>Trypanosomatida</taxon>
        <taxon>Trypanosomatidae</taxon>
        <taxon>Trypanosoma</taxon>
        <taxon>Herpetosoma</taxon>
    </lineage>
</organism>
<evidence type="ECO:0008006" key="5">
    <source>
        <dbReference type="Google" id="ProtNLM"/>
    </source>
</evidence>
<evidence type="ECO:0000256" key="2">
    <source>
        <dbReference type="SAM" id="SignalP"/>
    </source>
</evidence>
<evidence type="ECO:0000313" key="3">
    <source>
        <dbReference type="EMBL" id="RNF06692.1"/>
    </source>
</evidence>
<dbReference type="GeneID" id="40327573"/>
<feature type="transmembrane region" description="Helical" evidence="1">
    <location>
        <begin position="228"/>
        <end position="248"/>
    </location>
</feature>
<keyword evidence="1" id="KW-0812">Transmembrane</keyword>
<dbReference type="VEuPathDB" id="TriTrypDB:TRSC58_00621"/>
<dbReference type="OrthoDB" id="252413at2759"/>
<keyword evidence="1" id="KW-1133">Transmembrane helix</keyword>
<comment type="caution">
    <text evidence="3">The sequence shown here is derived from an EMBL/GenBank/DDBJ whole genome shotgun (WGS) entry which is preliminary data.</text>
</comment>